<comment type="similarity">
    <text evidence="1 6">Belongs to the NusB family.</text>
</comment>
<keyword evidence="2 6" id="KW-0889">Transcription antitermination</keyword>
<name>A0A1Y6D3P9_9GAMM</name>
<comment type="function">
    <text evidence="6">Involved in transcription antitermination. Required for transcription of ribosomal RNA (rRNA) genes. Binds specifically to the boxA antiterminator sequence of the ribosomal RNA (rrn) operons.</text>
</comment>
<dbReference type="Pfam" id="PF01029">
    <property type="entry name" value="NusB"/>
    <property type="match status" value="1"/>
</dbReference>
<organism evidence="8 9">
    <name type="scientific">Methylomagnum ishizawai</name>
    <dbReference type="NCBI Taxonomy" id="1760988"/>
    <lineage>
        <taxon>Bacteria</taxon>
        <taxon>Pseudomonadati</taxon>
        <taxon>Pseudomonadota</taxon>
        <taxon>Gammaproteobacteria</taxon>
        <taxon>Methylococcales</taxon>
        <taxon>Methylococcaceae</taxon>
        <taxon>Methylomagnum</taxon>
    </lineage>
</organism>
<reference evidence="8 9" key="1">
    <citation type="submission" date="2016-12" db="EMBL/GenBank/DDBJ databases">
        <authorList>
            <person name="Song W.-J."/>
            <person name="Kurnit D.M."/>
        </authorList>
    </citation>
    <scope>NUCLEOTIDE SEQUENCE [LARGE SCALE GENOMIC DNA]</scope>
    <source>
        <strain evidence="8 9">175</strain>
    </source>
</reference>
<dbReference type="NCBIfam" id="TIGR01951">
    <property type="entry name" value="nusB"/>
    <property type="match status" value="1"/>
</dbReference>
<dbReference type="PANTHER" id="PTHR11078">
    <property type="entry name" value="N UTILIZATION SUBSTANCE PROTEIN B-RELATED"/>
    <property type="match status" value="1"/>
</dbReference>
<keyword evidence="5 6" id="KW-0804">Transcription</keyword>
<evidence type="ECO:0000259" key="7">
    <source>
        <dbReference type="Pfam" id="PF01029"/>
    </source>
</evidence>
<dbReference type="InterPro" id="IPR006027">
    <property type="entry name" value="NusB_RsmB_TIM44"/>
</dbReference>
<dbReference type="InterPro" id="IPR011605">
    <property type="entry name" value="NusB_fam"/>
</dbReference>
<keyword evidence="4 6" id="KW-0805">Transcription regulation</keyword>
<evidence type="ECO:0000313" key="8">
    <source>
        <dbReference type="EMBL" id="SMF95172.1"/>
    </source>
</evidence>
<evidence type="ECO:0000256" key="4">
    <source>
        <dbReference type="ARBA" id="ARBA00023015"/>
    </source>
</evidence>
<evidence type="ECO:0000313" key="9">
    <source>
        <dbReference type="Proteomes" id="UP000192923"/>
    </source>
</evidence>
<evidence type="ECO:0000256" key="2">
    <source>
        <dbReference type="ARBA" id="ARBA00022814"/>
    </source>
</evidence>
<dbReference type="Proteomes" id="UP000192923">
    <property type="component" value="Unassembled WGS sequence"/>
</dbReference>
<dbReference type="InterPro" id="IPR035926">
    <property type="entry name" value="NusB-like_sf"/>
</dbReference>
<protein>
    <recommendedName>
        <fullName evidence="6">Transcription antitermination protein NusB</fullName>
    </recommendedName>
    <alternativeName>
        <fullName evidence="6">Antitermination factor NusB</fullName>
    </alternativeName>
</protein>
<keyword evidence="3 6" id="KW-0694">RNA-binding</keyword>
<dbReference type="RefSeq" id="WP_085213170.1">
    <property type="nucleotide sequence ID" value="NZ_FXAM01000001.1"/>
</dbReference>
<dbReference type="EMBL" id="FXAM01000001">
    <property type="protein sequence ID" value="SMF95172.1"/>
    <property type="molecule type" value="Genomic_DNA"/>
</dbReference>
<dbReference type="GO" id="GO:0003723">
    <property type="term" value="F:RNA binding"/>
    <property type="evidence" value="ECO:0007669"/>
    <property type="project" value="UniProtKB-UniRule"/>
</dbReference>
<gene>
    <name evidence="6" type="primary">nusB</name>
    <name evidence="8" type="ORF">SAMN02949497_2519</name>
</gene>
<dbReference type="PANTHER" id="PTHR11078:SF3">
    <property type="entry name" value="ANTITERMINATION NUSB DOMAIN-CONTAINING PROTEIN"/>
    <property type="match status" value="1"/>
</dbReference>
<dbReference type="AlphaFoldDB" id="A0A1Y6D3P9"/>
<evidence type="ECO:0000256" key="5">
    <source>
        <dbReference type="ARBA" id="ARBA00023163"/>
    </source>
</evidence>
<accession>A0A1Y6D3P9</accession>
<dbReference type="GO" id="GO:0006353">
    <property type="term" value="P:DNA-templated transcription termination"/>
    <property type="evidence" value="ECO:0007669"/>
    <property type="project" value="UniProtKB-UniRule"/>
</dbReference>
<proteinExistence type="inferred from homology"/>
<dbReference type="SUPFAM" id="SSF48013">
    <property type="entry name" value="NusB-like"/>
    <property type="match status" value="2"/>
</dbReference>
<dbReference type="GO" id="GO:0005829">
    <property type="term" value="C:cytosol"/>
    <property type="evidence" value="ECO:0007669"/>
    <property type="project" value="TreeGrafter"/>
</dbReference>
<dbReference type="HAMAP" id="MF_00073">
    <property type="entry name" value="NusB"/>
    <property type="match status" value="1"/>
</dbReference>
<dbReference type="Gene3D" id="1.10.940.10">
    <property type="entry name" value="NusB-like"/>
    <property type="match status" value="1"/>
</dbReference>
<evidence type="ECO:0000256" key="3">
    <source>
        <dbReference type="ARBA" id="ARBA00022884"/>
    </source>
</evidence>
<keyword evidence="9" id="KW-1185">Reference proteome</keyword>
<evidence type="ECO:0000256" key="6">
    <source>
        <dbReference type="HAMAP-Rule" id="MF_00073"/>
    </source>
</evidence>
<dbReference type="STRING" id="1760988.SAMN02949497_2519"/>
<sequence length="201" mass="22808">MSNPRTLARRCATQALYQWQMAQGNLADIEAQFLEELAVARELSRRFRAGQVLTVAERDMLEESLEKYCRSRPEEEGEGDALESIALEALLPQCCTPDIHEGYFKELLHEVPARIDVIDAAIGEFSDRPVHELGPVERAILRLGAYELMFKPELPYRVAVNEGINLAKQFGASQSHKFVNGLMDKLARKHRAAEFGRRVQR</sequence>
<dbReference type="OrthoDB" id="9789556at2"/>
<feature type="domain" description="NusB/RsmB/TIM44" evidence="7">
    <location>
        <begin position="97"/>
        <end position="188"/>
    </location>
</feature>
<evidence type="ECO:0000256" key="1">
    <source>
        <dbReference type="ARBA" id="ARBA00005952"/>
    </source>
</evidence>
<dbReference type="GO" id="GO:0031564">
    <property type="term" value="P:transcription antitermination"/>
    <property type="evidence" value="ECO:0007669"/>
    <property type="project" value="UniProtKB-KW"/>
</dbReference>